<dbReference type="InterPro" id="IPR003593">
    <property type="entry name" value="AAA+_ATPase"/>
</dbReference>
<evidence type="ECO:0000256" key="7">
    <source>
        <dbReference type="ARBA" id="ARBA00022967"/>
    </source>
</evidence>
<comment type="caution">
    <text evidence="10">The sequence shown here is derived from an EMBL/GenBank/DDBJ whole genome shotgun (WGS) entry which is preliminary data.</text>
</comment>
<feature type="domain" description="ABC transporter" evidence="9">
    <location>
        <begin position="12"/>
        <end position="253"/>
    </location>
</feature>
<dbReference type="EMBL" id="JAWSTH010000124">
    <property type="protein sequence ID" value="MDW5598185.1"/>
    <property type="molecule type" value="Genomic_DNA"/>
</dbReference>
<dbReference type="SMART" id="SM00382">
    <property type="entry name" value="AAA"/>
    <property type="match status" value="1"/>
</dbReference>
<dbReference type="PANTHER" id="PTHR43790:SF3">
    <property type="entry name" value="D-ALLOSE IMPORT ATP-BINDING PROTEIN ALSA-RELATED"/>
    <property type="match status" value="1"/>
</dbReference>
<protein>
    <submittedName>
        <fullName evidence="10">Sugar ABC transporter ATP-binding protein</fullName>
    </submittedName>
</protein>
<keyword evidence="6 10" id="KW-0067">ATP-binding</keyword>
<reference evidence="11" key="1">
    <citation type="submission" date="2023-07" db="EMBL/GenBank/DDBJ databases">
        <title>Conexibacter stalactiti sp. nov., isolated from stalactites in a lava cave and emended description of the genus Conexibacter.</title>
        <authorList>
            <person name="Lee S.D."/>
        </authorList>
    </citation>
    <scope>NUCLEOTIDE SEQUENCE [LARGE SCALE GENOMIC DNA]</scope>
    <source>
        <strain evidence="11">KCTC 39840</strain>
    </source>
</reference>
<dbReference type="CDD" id="cd03215">
    <property type="entry name" value="ABC_Carb_Monos_II"/>
    <property type="match status" value="1"/>
</dbReference>
<keyword evidence="7" id="KW-1278">Translocase</keyword>
<evidence type="ECO:0000313" key="10">
    <source>
        <dbReference type="EMBL" id="MDW5598185.1"/>
    </source>
</evidence>
<dbReference type="Gene3D" id="3.40.50.300">
    <property type="entry name" value="P-loop containing nucleotide triphosphate hydrolases"/>
    <property type="match status" value="2"/>
</dbReference>
<dbReference type="InterPro" id="IPR027417">
    <property type="entry name" value="P-loop_NTPase"/>
</dbReference>
<dbReference type="InterPro" id="IPR050107">
    <property type="entry name" value="ABC_carbohydrate_import_ATPase"/>
</dbReference>
<evidence type="ECO:0000313" key="11">
    <source>
        <dbReference type="Proteomes" id="UP001284601"/>
    </source>
</evidence>
<keyword evidence="11" id="KW-1185">Reference proteome</keyword>
<reference evidence="10 11" key="2">
    <citation type="submission" date="2023-10" db="EMBL/GenBank/DDBJ databases">
        <authorList>
            <person name="Han X.F."/>
        </authorList>
    </citation>
    <scope>NUCLEOTIDE SEQUENCE [LARGE SCALE GENOMIC DNA]</scope>
    <source>
        <strain evidence="10 11">KCTC 39840</strain>
    </source>
</reference>
<evidence type="ECO:0000256" key="3">
    <source>
        <dbReference type="ARBA" id="ARBA00022597"/>
    </source>
</evidence>
<evidence type="ECO:0000256" key="8">
    <source>
        <dbReference type="ARBA" id="ARBA00023136"/>
    </source>
</evidence>
<evidence type="ECO:0000259" key="9">
    <source>
        <dbReference type="PROSITE" id="PS50893"/>
    </source>
</evidence>
<keyword evidence="2" id="KW-1003">Cell membrane</keyword>
<dbReference type="PROSITE" id="PS00211">
    <property type="entry name" value="ABC_TRANSPORTER_1"/>
    <property type="match status" value="1"/>
</dbReference>
<dbReference type="RefSeq" id="WP_318600661.1">
    <property type="nucleotide sequence ID" value="NZ_JAWSTH010000124.1"/>
</dbReference>
<proteinExistence type="predicted"/>
<dbReference type="InterPro" id="IPR003439">
    <property type="entry name" value="ABC_transporter-like_ATP-bd"/>
</dbReference>
<dbReference type="SUPFAM" id="SSF52540">
    <property type="entry name" value="P-loop containing nucleoside triphosphate hydrolases"/>
    <property type="match status" value="2"/>
</dbReference>
<evidence type="ECO:0000256" key="2">
    <source>
        <dbReference type="ARBA" id="ARBA00022475"/>
    </source>
</evidence>
<keyword evidence="8" id="KW-0472">Membrane</keyword>
<feature type="domain" description="ABC transporter" evidence="9">
    <location>
        <begin position="252"/>
        <end position="508"/>
    </location>
</feature>
<organism evidence="10 11">
    <name type="scientific">Conexibacter stalactiti</name>
    <dbReference type="NCBI Taxonomy" id="1940611"/>
    <lineage>
        <taxon>Bacteria</taxon>
        <taxon>Bacillati</taxon>
        <taxon>Actinomycetota</taxon>
        <taxon>Thermoleophilia</taxon>
        <taxon>Solirubrobacterales</taxon>
        <taxon>Conexibacteraceae</taxon>
        <taxon>Conexibacter</taxon>
    </lineage>
</organism>
<dbReference type="PROSITE" id="PS50893">
    <property type="entry name" value="ABC_TRANSPORTER_2"/>
    <property type="match status" value="2"/>
</dbReference>
<sequence length="519" mass="54334">MTSAADGSGSALAAERISKTFGAVRVLHDVDLRLARGEIRALVGRNGCGKSTLIKILAGVHAPDPGGRLALGGAELALPLGAAQARAHGLAFVHQDLALEEEASVVDNLLVGRFATAAGGRIPWRRERRRAQEALARFGVDVDVRAQLRSLSQVERALVAIVRALLELPGGGGVLVLDEPTAFLPAEEVERLFAAVRTAAASGTAVLYVSHRLEEVLALASTVTILRDGRHIVTRSLEGLGKEQLVELILGQRLEAFYPTLEASAGAPVLRAEGISGRVVRDLSLTLGGGEIVGVTGLGGSGFDELPYLLAGAGGASAGSISLGEQRFDASTLDPARAIAAGIALLPADRRRQSGVPGLSVAANVSLPALRRFARAGRIDRRAERAAVGELIERLGVTPPDERLQLGQLSGGNQQKALLGKWLQLEPRVLLLHEPAQGVDVAAKHELMARFEQAAERGAGVLIASAEHEDLAHLCHRVLVLHGGCLVAELSGAEISEERIAELSFGGLVTTIEQEAAHV</sequence>
<dbReference type="Pfam" id="PF00005">
    <property type="entry name" value="ABC_tran"/>
    <property type="match status" value="2"/>
</dbReference>
<evidence type="ECO:0000256" key="6">
    <source>
        <dbReference type="ARBA" id="ARBA00022840"/>
    </source>
</evidence>
<evidence type="ECO:0000256" key="5">
    <source>
        <dbReference type="ARBA" id="ARBA00022741"/>
    </source>
</evidence>
<keyword evidence="4" id="KW-0677">Repeat</keyword>
<accession>A0ABU4HY87</accession>
<name>A0ABU4HY87_9ACTN</name>
<keyword evidence="1" id="KW-0813">Transport</keyword>
<keyword evidence="5" id="KW-0547">Nucleotide-binding</keyword>
<evidence type="ECO:0000256" key="1">
    <source>
        <dbReference type="ARBA" id="ARBA00022448"/>
    </source>
</evidence>
<dbReference type="GO" id="GO:0005524">
    <property type="term" value="F:ATP binding"/>
    <property type="evidence" value="ECO:0007669"/>
    <property type="project" value="UniProtKB-KW"/>
</dbReference>
<dbReference type="Proteomes" id="UP001284601">
    <property type="component" value="Unassembled WGS sequence"/>
</dbReference>
<dbReference type="PANTHER" id="PTHR43790">
    <property type="entry name" value="CARBOHYDRATE TRANSPORT ATP-BINDING PROTEIN MG119-RELATED"/>
    <property type="match status" value="1"/>
</dbReference>
<dbReference type="CDD" id="cd03216">
    <property type="entry name" value="ABC_Carb_Monos_I"/>
    <property type="match status" value="1"/>
</dbReference>
<keyword evidence="3" id="KW-0762">Sugar transport</keyword>
<dbReference type="InterPro" id="IPR017871">
    <property type="entry name" value="ABC_transporter-like_CS"/>
</dbReference>
<evidence type="ECO:0000256" key="4">
    <source>
        <dbReference type="ARBA" id="ARBA00022737"/>
    </source>
</evidence>
<gene>
    <name evidence="10" type="ORF">R7226_27760</name>
</gene>